<reference evidence="2" key="2">
    <citation type="submission" date="2020-10" db="UniProtKB">
        <authorList>
            <consortium name="WormBaseParasite"/>
        </authorList>
    </citation>
    <scope>IDENTIFICATION</scope>
</reference>
<keyword evidence="1" id="KW-1185">Reference proteome</keyword>
<protein>
    <submittedName>
        <fullName evidence="2">F-box domain-containing protein</fullName>
    </submittedName>
</protein>
<dbReference type="Proteomes" id="UP000492821">
    <property type="component" value="Unassembled WGS sequence"/>
</dbReference>
<evidence type="ECO:0000313" key="2">
    <source>
        <dbReference type="WBParaSite" id="Pan_g17667.t1"/>
    </source>
</evidence>
<evidence type="ECO:0000313" key="1">
    <source>
        <dbReference type="Proteomes" id="UP000492821"/>
    </source>
</evidence>
<name>A0A7E4V806_PANRE</name>
<dbReference type="WBParaSite" id="Pan_g17667.t1">
    <property type="protein sequence ID" value="Pan_g17667.t1"/>
    <property type="gene ID" value="Pan_g17667"/>
</dbReference>
<accession>A0A7E4V806</accession>
<organism evidence="1 2">
    <name type="scientific">Panagrellus redivivus</name>
    <name type="common">Microworm</name>
    <dbReference type="NCBI Taxonomy" id="6233"/>
    <lineage>
        <taxon>Eukaryota</taxon>
        <taxon>Metazoa</taxon>
        <taxon>Ecdysozoa</taxon>
        <taxon>Nematoda</taxon>
        <taxon>Chromadorea</taxon>
        <taxon>Rhabditida</taxon>
        <taxon>Tylenchina</taxon>
        <taxon>Panagrolaimomorpha</taxon>
        <taxon>Panagrolaimoidea</taxon>
        <taxon>Panagrolaimidae</taxon>
        <taxon>Panagrellus</taxon>
    </lineage>
</organism>
<reference evidence="1" key="1">
    <citation type="journal article" date="2013" name="Genetics">
        <title>The draft genome and transcriptome of Panagrellus redivivus are shaped by the harsh demands of a free-living lifestyle.</title>
        <authorList>
            <person name="Srinivasan J."/>
            <person name="Dillman A.R."/>
            <person name="Macchietto M.G."/>
            <person name="Heikkinen L."/>
            <person name="Lakso M."/>
            <person name="Fracchia K.M."/>
            <person name="Antoshechkin I."/>
            <person name="Mortazavi A."/>
            <person name="Wong G."/>
            <person name="Sternberg P.W."/>
        </authorList>
    </citation>
    <scope>NUCLEOTIDE SEQUENCE [LARGE SCALE GENOMIC DNA]</scope>
    <source>
        <strain evidence="1">MT8872</strain>
    </source>
</reference>
<proteinExistence type="predicted"/>
<dbReference type="AlphaFoldDB" id="A0A7E4V806"/>
<sequence length="256" mass="28959">MPYPIATLPYGLRYRLAELATPKERLNLQIAAGCKDICPPRLQTVRLVDSLTIARKDGVLVVSINDEPEQPFDSNELFQISKDLELVSLNESDLTMEVITLEPIKLTVDDCDTTPAFIEKAASVTRANVKQLTILGADSSTICMSTVFKAFPDIKRLYLDNVMPTSWMPKLESHQTTKLRELVLNGMGVDAIRGLNFPEFFNKQAEGFDMALICRTLPLKSFLQLQRLSSQYFNQCNSMPANFVIIHNRRCYYTLK</sequence>